<accession>A0A820HUJ1</accession>
<dbReference type="GO" id="GO:0004156">
    <property type="term" value="F:dihydropteroate synthase activity"/>
    <property type="evidence" value="ECO:0007669"/>
    <property type="project" value="TreeGrafter"/>
</dbReference>
<dbReference type="PANTHER" id="PTHR20941">
    <property type="entry name" value="FOLATE SYNTHESIS PROTEINS"/>
    <property type="match status" value="1"/>
</dbReference>
<dbReference type="EMBL" id="CAJOBB010013839">
    <property type="protein sequence ID" value="CAF4296639.1"/>
    <property type="molecule type" value="Genomic_DNA"/>
</dbReference>
<dbReference type="InterPro" id="IPR045031">
    <property type="entry name" value="DHP_synth-like"/>
</dbReference>
<dbReference type="PROSITE" id="PS50972">
    <property type="entry name" value="PTERIN_BINDING"/>
    <property type="match status" value="1"/>
</dbReference>
<comment type="caution">
    <text evidence="2">The sequence shown here is derived from an EMBL/GenBank/DDBJ whole genome shotgun (WGS) entry which is preliminary data.</text>
</comment>
<organism evidence="2 3">
    <name type="scientific">Adineta steineri</name>
    <dbReference type="NCBI Taxonomy" id="433720"/>
    <lineage>
        <taxon>Eukaryota</taxon>
        <taxon>Metazoa</taxon>
        <taxon>Spiralia</taxon>
        <taxon>Gnathifera</taxon>
        <taxon>Rotifera</taxon>
        <taxon>Eurotatoria</taxon>
        <taxon>Bdelloidea</taxon>
        <taxon>Adinetida</taxon>
        <taxon>Adinetidae</taxon>
        <taxon>Adineta</taxon>
    </lineage>
</organism>
<dbReference type="Proteomes" id="UP000663868">
    <property type="component" value="Unassembled WGS sequence"/>
</dbReference>
<dbReference type="AlphaFoldDB" id="A0A820HUJ1"/>
<evidence type="ECO:0000313" key="3">
    <source>
        <dbReference type="Proteomes" id="UP000663868"/>
    </source>
</evidence>
<reference evidence="2" key="1">
    <citation type="submission" date="2021-02" db="EMBL/GenBank/DDBJ databases">
        <authorList>
            <person name="Nowell W R."/>
        </authorList>
    </citation>
    <scope>NUCLEOTIDE SEQUENCE</scope>
</reference>
<sequence length="87" mass="9727">MTVNERGEEDVEHVYLSFNGLASLLGPSRKKFLGTICNEPVARDRVISTGAAIMACIQQNTDIVRVHDVKEMKKVVQMGDAIYKNIY</sequence>
<name>A0A820HUJ1_9BILA</name>
<dbReference type="SUPFAM" id="SSF51717">
    <property type="entry name" value="Dihydropteroate synthetase-like"/>
    <property type="match status" value="1"/>
</dbReference>
<protein>
    <recommendedName>
        <fullName evidence="1">Pterin-binding domain-containing protein</fullName>
    </recommendedName>
</protein>
<dbReference type="GO" id="GO:0005740">
    <property type="term" value="C:mitochondrial envelope"/>
    <property type="evidence" value="ECO:0007669"/>
    <property type="project" value="TreeGrafter"/>
</dbReference>
<dbReference type="InterPro" id="IPR011005">
    <property type="entry name" value="Dihydropteroate_synth-like_sf"/>
</dbReference>
<dbReference type="Pfam" id="PF00809">
    <property type="entry name" value="Pterin_bind"/>
    <property type="match status" value="1"/>
</dbReference>
<dbReference type="GO" id="GO:0046654">
    <property type="term" value="P:tetrahydrofolate biosynthetic process"/>
    <property type="evidence" value="ECO:0007669"/>
    <property type="project" value="TreeGrafter"/>
</dbReference>
<evidence type="ECO:0000259" key="1">
    <source>
        <dbReference type="PROSITE" id="PS50972"/>
    </source>
</evidence>
<dbReference type="Gene3D" id="3.20.20.20">
    <property type="entry name" value="Dihydropteroate synthase-like"/>
    <property type="match status" value="1"/>
</dbReference>
<dbReference type="PANTHER" id="PTHR20941:SF1">
    <property type="entry name" value="FOLIC ACID SYNTHESIS PROTEIN FOL1"/>
    <property type="match status" value="1"/>
</dbReference>
<gene>
    <name evidence="2" type="ORF">KXQ929_LOCUS45292</name>
</gene>
<proteinExistence type="predicted"/>
<dbReference type="InterPro" id="IPR000489">
    <property type="entry name" value="Pterin-binding_dom"/>
</dbReference>
<feature type="domain" description="Pterin-binding" evidence="1">
    <location>
        <begin position="1"/>
        <end position="77"/>
    </location>
</feature>
<evidence type="ECO:0000313" key="2">
    <source>
        <dbReference type="EMBL" id="CAF4296639.1"/>
    </source>
</evidence>